<dbReference type="InterPro" id="IPR011006">
    <property type="entry name" value="CheY-like_superfamily"/>
</dbReference>
<protein>
    <recommendedName>
        <fullName evidence="2">Protein PatA</fullName>
    </recommendedName>
</protein>
<feature type="domain" description="Response regulatory" evidence="4">
    <location>
        <begin position="265"/>
        <end position="381"/>
    </location>
</feature>
<comment type="function">
    <text evidence="2">Controls heterocyst pattern formation.</text>
</comment>
<comment type="caution">
    <text evidence="5">The sequence shown here is derived from an EMBL/GenBank/DDBJ whole genome shotgun (WGS) entry which is preliminary data.</text>
</comment>
<sequence length="402" mass="45666">MPHQEIISNNLVNEFKTCTQLQYNGKLNIKSSKGSQWTFYYRLGRIVWATGGTHPFRRWRRNIAQNCPQIDVDKLQLRVQDLSIDYWDYKLIEIFYKKQKIQREQIQSIAENTIAELLFDLALQGNFASLSCNRTQEVILETPMSFTSAEMSVKHMQDSWKIWSEAGLANFSPDLAPILRRPEQLEQMVSPSVYKNFVNLINGKFTLRDLAMKMKQSVLPLTRSLLPYILKGIIELVEVPDLPLGITEVNNNSTTTQAKKRITPLVACVDDSPQVCKMLEDIVTSNGLRFVKIQDAVQALPTLIQDKPDLIFLDLIMPVASGYEICTQLRRISTFSNTPIIILTGSDGLLDRVRAKVVGSTDFLTKPVVADKVMSIIRKYLPTHSVSNVSHDKSKSNLEVCN</sequence>
<dbReference type="PANTHER" id="PTHR44591:SF23">
    <property type="entry name" value="CHEY SUBFAMILY"/>
    <property type="match status" value="1"/>
</dbReference>
<feature type="modified residue" description="4-aspartylphosphate" evidence="3">
    <location>
        <position position="314"/>
    </location>
</feature>
<evidence type="ECO:0000256" key="3">
    <source>
        <dbReference type="PROSITE-ProRule" id="PRU00169"/>
    </source>
</evidence>
<dbReference type="InterPro" id="IPR024186">
    <property type="entry name" value="Sig_transdc_resp-reg_PatA"/>
</dbReference>
<gene>
    <name evidence="5" type="ORF">A6769_08105</name>
</gene>
<keyword evidence="2" id="KW-0364">Heterocyst</keyword>
<keyword evidence="1 3" id="KW-0597">Phosphoprotein</keyword>
<reference evidence="5 6" key="1">
    <citation type="submission" date="2016-04" db="EMBL/GenBank/DDBJ databases">
        <authorList>
            <person name="Evans L.H."/>
            <person name="Alamgir A."/>
            <person name="Owens N."/>
            <person name="Weber N.D."/>
            <person name="Virtaneva K."/>
            <person name="Barbian K."/>
            <person name="Babar A."/>
            <person name="Rosenke K."/>
        </authorList>
    </citation>
    <scope>NUCLEOTIDE SEQUENCE [LARGE SCALE GENOMIC DNA]</scope>
    <source>
        <strain evidence="5">NIES-2108</strain>
    </source>
</reference>
<dbReference type="GO" id="GO:0030428">
    <property type="term" value="C:cell septum"/>
    <property type="evidence" value="ECO:0007669"/>
    <property type="project" value="UniProtKB-SubCell"/>
</dbReference>
<keyword evidence="2" id="KW-0902">Two-component regulatory system</keyword>
<evidence type="ECO:0000313" key="6">
    <source>
        <dbReference type="Proteomes" id="UP000252085"/>
    </source>
</evidence>
<evidence type="ECO:0000259" key="4">
    <source>
        <dbReference type="PROSITE" id="PS50110"/>
    </source>
</evidence>
<comment type="subcellular location">
    <subcellularLocation>
        <location evidence="2">Cell septum</location>
    </subcellularLocation>
</comment>
<name>A0A367RUX6_NOSPU</name>
<dbReference type="GO" id="GO:0043158">
    <property type="term" value="P:heterocyst development"/>
    <property type="evidence" value="ECO:0007669"/>
    <property type="project" value="UniProtKB-KW"/>
</dbReference>
<dbReference type="Proteomes" id="UP000252085">
    <property type="component" value="Unassembled WGS sequence"/>
</dbReference>
<dbReference type="InterPro" id="IPR001789">
    <property type="entry name" value="Sig_transdc_resp-reg_receiver"/>
</dbReference>
<dbReference type="Gene3D" id="3.40.50.2300">
    <property type="match status" value="1"/>
</dbReference>
<dbReference type="SUPFAM" id="SSF52172">
    <property type="entry name" value="CheY-like"/>
    <property type="match status" value="1"/>
</dbReference>
<dbReference type="SMART" id="SM00448">
    <property type="entry name" value="REC"/>
    <property type="match status" value="1"/>
</dbReference>
<dbReference type="PIRSF" id="PIRSF005897">
    <property type="entry name" value="RR_PatA"/>
    <property type="match status" value="1"/>
</dbReference>
<organism evidence="5 6">
    <name type="scientific">Nostoc punctiforme NIES-2108</name>
    <dbReference type="NCBI Taxonomy" id="1356359"/>
    <lineage>
        <taxon>Bacteria</taxon>
        <taxon>Bacillati</taxon>
        <taxon>Cyanobacteriota</taxon>
        <taxon>Cyanophyceae</taxon>
        <taxon>Nostocales</taxon>
        <taxon>Nostocaceae</taxon>
        <taxon>Nostoc</taxon>
    </lineage>
</organism>
<proteinExistence type="evidence at transcript level"/>
<dbReference type="InterPro" id="IPR050595">
    <property type="entry name" value="Bact_response_regulator"/>
</dbReference>
<dbReference type="EMBL" id="LXQE01000107">
    <property type="protein sequence ID" value="RCJ38992.1"/>
    <property type="molecule type" value="Genomic_DNA"/>
</dbReference>
<dbReference type="PANTHER" id="PTHR44591">
    <property type="entry name" value="STRESS RESPONSE REGULATOR PROTEIN 1"/>
    <property type="match status" value="1"/>
</dbReference>
<dbReference type="PROSITE" id="PS50110">
    <property type="entry name" value="RESPONSE_REGULATORY"/>
    <property type="match status" value="1"/>
</dbReference>
<dbReference type="Pfam" id="PF00072">
    <property type="entry name" value="Response_reg"/>
    <property type="match status" value="1"/>
</dbReference>
<evidence type="ECO:0000256" key="2">
    <source>
        <dbReference type="PIRNR" id="PIRNR005897"/>
    </source>
</evidence>
<accession>A0A367RUX6</accession>
<comment type="induction">
    <text evidence="2">By nitrogen starvation.</text>
</comment>
<evidence type="ECO:0000256" key="1">
    <source>
        <dbReference type="ARBA" id="ARBA00022553"/>
    </source>
</evidence>
<dbReference type="GO" id="GO:0000160">
    <property type="term" value="P:phosphorelay signal transduction system"/>
    <property type="evidence" value="ECO:0007669"/>
    <property type="project" value="UniProtKB-KW"/>
</dbReference>
<dbReference type="AlphaFoldDB" id="A0A367RUX6"/>
<evidence type="ECO:0000313" key="5">
    <source>
        <dbReference type="EMBL" id="RCJ38992.1"/>
    </source>
</evidence>